<feature type="region of interest" description="Disordered" evidence="1">
    <location>
        <begin position="51"/>
        <end position="73"/>
    </location>
</feature>
<gene>
    <name evidence="2" type="ORF">K504DRAFT_508995</name>
</gene>
<sequence>MPPLPPSREDGDTGDQPLTQGIGPSTVQQNPPEMYQYTTWISFSRVDQYPAQERVQPSQPNANLETPQPASSVGGAVPAFNVGSTHDNAISVTYLLLNILLLACPMADNDGAV</sequence>
<feature type="compositionally biased region" description="Polar residues" evidence="1">
    <location>
        <begin position="55"/>
        <end position="71"/>
    </location>
</feature>
<name>A0A6G1JPN4_9PLEO</name>
<evidence type="ECO:0000313" key="3">
    <source>
        <dbReference type="Proteomes" id="UP000799428"/>
    </source>
</evidence>
<evidence type="ECO:0000313" key="2">
    <source>
        <dbReference type="EMBL" id="KAF2702460.1"/>
    </source>
</evidence>
<feature type="region of interest" description="Disordered" evidence="1">
    <location>
        <begin position="1"/>
        <end position="31"/>
    </location>
</feature>
<dbReference type="EMBL" id="MU005828">
    <property type="protein sequence ID" value="KAF2702460.1"/>
    <property type="molecule type" value="Genomic_DNA"/>
</dbReference>
<feature type="compositionally biased region" description="Polar residues" evidence="1">
    <location>
        <begin position="16"/>
        <end position="31"/>
    </location>
</feature>
<keyword evidence="3" id="KW-1185">Reference proteome</keyword>
<proteinExistence type="predicted"/>
<organism evidence="2 3">
    <name type="scientific">Pleomassaria siparia CBS 279.74</name>
    <dbReference type="NCBI Taxonomy" id="1314801"/>
    <lineage>
        <taxon>Eukaryota</taxon>
        <taxon>Fungi</taxon>
        <taxon>Dikarya</taxon>
        <taxon>Ascomycota</taxon>
        <taxon>Pezizomycotina</taxon>
        <taxon>Dothideomycetes</taxon>
        <taxon>Pleosporomycetidae</taxon>
        <taxon>Pleosporales</taxon>
        <taxon>Pleomassariaceae</taxon>
        <taxon>Pleomassaria</taxon>
    </lineage>
</organism>
<accession>A0A6G1JPN4</accession>
<reference evidence="2" key="1">
    <citation type="journal article" date="2020" name="Stud. Mycol.">
        <title>101 Dothideomycetes genomes: a test case for predicting lifestyles and emergence of pathogens.</title>
        <authorList>
            <person name="Haridas S."/>
            <person name="Albert R."/>
            <person name="Binder M."/>
            <person name="Bloem J."/>
            <person name="Labutti K."/>
            <person name="Salamov A."/>
            <person name="Andreopoulos B."/>
            <person name="Baker S."/>
            <person name="Barry K."/>
            <person name="Bills G."/>
            <person name="Bluhm B."/>
            <person name="Cannon C."/>
            <person name="Castanera R."/>
            <person name="Culley D."/>
            <person name="Daum C."/>
            <person name="Ezra D."/>
            <person name="Gonzalez J."/>
            <person name="Henrissat B."/>
            <person name="Kuo A."/>
            <person name="Liang C."/>
            <person name="Lipzen A."/>
            <person name="Lutzoni F."/>
            <person name="Magnuson J."/>
            <person name="Mondo S."/>
            <person name="Nolan M."/>
            <person name="Ohm R."/>
            <person name="Pangilinan J."/>
            <person name="Park H.-J."/>
            <person name="Ramirez L."/>
            <person name="Alfaro M."/>
            <person name="Sun H."/>
            <person name="Tritt A."/>
            <person name="Yoshinaga Y."/>
            <person name="Zwiers L.-H."/>
            <person name="Turgeon B."/>
            <person name="Goodwin S."/>
            <person name="Spatafora J."/>
            <person name="Crous P."/>
            <person name="Grigoriev I."/>
        </authorList>
    </citation>
    <scope>NUCLEOTIDE SEQUENCE</scope>
    <source>
        <strain evidence="2">CBS 279.74</strain>
    </source>
</reference>
<dbReference type="Proteomes" id="UP000799428">
    <property type="component" value="Unassembled WGS sequence"/>
</dbReference>
<evidence type="ECO:0000256" key="1">
    <source>
        <dbReference type="SAM" id="MobiDB-lite"/>
    </source>
</evidence>
<protein>
    <submittedName>
        <fullName evidence="2">Uncharacterized protein</fullName>
    </submittedName>
</protein>
<dbReference type="AlphaFoldDB" id="A0A6G1JPN4"/>